<gene>
    <name evidence="2" type="ORF">KDK95_32695</name>
</gene>
<feature type="domain" description="DUF6891" evidence="1">
    <location>
        <begin position="125"/>
        <end position="293"/>
    </location>
</feature>
<organism evidence="2 3">
    <name type="scientific">Actinospica acidithermotolerans</name>
    <dbReference type="NCBI Taxonomy" id="2828514"/>
    <lineage>
        <taxon>Bacteria</taxon>
        <taxon>Bacillati</taxon>
        <taxon>Actinomycetota</taxon>
        <taxon>Actinomycetes</taxon>
        <taxon>Catenulisporales</taxon>
        <taxon>Actinospicaceae</taxon>
        <taxon>Actinospica</taxon>
    </lineage>
</organism>
<evidence type="ECO:0000259" key="1">
    <source>
        <dbReference type="Pfam" id="PF21831"/>
    </source>
</evidence>
<dbReference type="EMBL" id="JAGSOH010000185">
    <property type="protein sequence ID" value="MBR7831110.1"/>
    <property type="molecule type" value="Genomic_DNA"/>
</dbReference>
<sequence>MTETAGLAIRVNDERGRQFERPTAAKFRELAAAIGHRWDTWLVVDRLPEQEHDYFQVLREARRTFRVEVRAGGPEQHVATLMESAEEVARCLELWARGERWQAGRAWVPFEELDSGVEPDPVVAARAAENARLLVTYGTYDVYQVADMLIHRQDEDEETRGLEPMVFVQTKRIAEAAWQRRLAEQASWPERTDVDALEAALALLAGGGICARGVLDRGHADEPRGYVYFDLEEMELAVEQGVLWLYFGAVKPHEDADVAAEIVGHLRAEGLTVEWDGDPKKAIKVAPIRWLKRIS</sequence>
<accession>A0A941EEA1</accession>
<evidence type="ECO:0000313" key="2">
    <source>
        <dbReference type="EMBL" id="MBR7831110.1"/>
    </source>
</evidence>
<dbReference type="RefSeq" id="WP_212522229.1">
    <property type="nucleotide sequence ID" value="NZ_JAGSOH010000185.1"/>
</dbReference>
<evidence type="ECO:0000313" key="3">
    <source>
        <dbReference type="Proteomes" id="UP000676325"/>
    </source>
</evidence>
<dbReference type="Proteomes" id="UP000676325">
    <property type="component" value="Unassembled WGS sequence"/>
</dbReference>
<dbReference type="AlphaFoldDB" id="A0A941EEA1"/>
<reference evidence="2" key="1">
    <citation type="submission" date="2021-04" db="EMBL/GenBank/DDBJ databases">
        <title>Genome based classification of Actinospica acidithermotolerans sp. nov., an actinobacterium isolated from an Indonesian hot spring.</title>
        <authorList>
            <person name="Kusuma A.B."/>
            <person name="Putra K.E."/>
            <person name="Nafisah S."/>
            <person name="Loh J."/>
            <person name="Nouioui I."/>
            <person name="Goodfellow M."/>
        </authorList>
    </citation>
    <scope>NUCLEOTIDE SEQUENCE</scope>
    <source>
        <strain evidence="2">MGRD01-02</strain>
    </source>
</reference>
<dbReference type="InterPro" id="IPR054186">
    <property type="entry name" value="DUF6891"/>
</dbReference>
<dbReference type="Pfam" id="PF21831">
    <property type="entry name" value="DUF6891"/>
    <property type="match status" value="1"/>
</dbReference>
<name>A0A941EEA1_9ACTN</name>
<protein>
    <recommendedName>
        <fullName evidence="1">DUF6891 domain-containing protein</fullName>
    </recommendedName>
</protein>
<comment type="caution">
    <text evidence="2">The sequence shown here is derived from an EMBL/GenBank/DDBJ whole genome shotgun (WGS) entry which is preliminary data.</text>
</comment>
<keyword evidence="3" id="KW-1185">Reference proteome</keyword>
<proteinExistence type="predicted"/>